<dbReference type="EMBL" id="ACKO02000010">
    <property type="protein sequence ID" value="EET44315.1"/>
    <property type="molecule type" value="Genomic_DNA"/>
</dbReference>
<dbReference type="AlphaFoldDB" id="C6M5I7"/>
<protein>
    <submittedName>
        <fullName evidence="1">Uncharacterized protein</fullName>
    </submittedName>
</protein>
<comment type="caution">
    <text evidence="1">The sequence shown here is derived from an EMBL/GenBank/DDBJ whole genome shotgun (WGS) entry which is preliminary data.</text>
</comment>
<sequence length="42" mass="4484">MADCTRFRSFFQTTLAGLRLSGDNEAVCVGKDCVTDDGKGVV</sequence>
<keyword evidence="2" id="KW-1185">Reference proteome</keyword>
<evidence type="ECO:0000313" key="1">
    <source>
        <dbReference type="EMBL" id="EET44315.1"/>
    </source>
</evidence>
<organism evidence="1 2">
    <name type="scientific">Neisseria sicca ATCC 29256</name>
    <dbReference type="NCBI Taxonomy" id="547045"/>
    <lineage>
        <taxon>Bacteria</taxon>
        <taxon>Pseudomonadati</taxon>
        <taxon>Pseudomonadota</taxon>
        <taxon>Betaproteobacteria</taxon>
        <taxon>Neisseriales</taxon>
        <taxon>Neisseriaceae</taxon>
        <taxon>Neisseria</taxon>
    </lineage>
</organism>
<name>C6M5I7_NEISI</name>
<dbReference type="Proteomes" id="UP000005365">
    <property type="component" value="Unassembled WGS sequence"/>
</dbReference>
<gene>
    <name evidence="1" type="ORF">NEISICOT_01786</name>
</gene>
<accession>C6M5I7</accession>
<reference evidence="1" key="1">
    <citation type="submission" date="2009-07" db="EMBL/GenBank/DDBJ databases">
        <authorList>
            <person name="Weinstock G."/>
            <person name="Sodergren E."/>
            <person name="Clifton S."/>
            <person name="Fulton L."/>
            <person name="Fulton B."/>
            <person name="Courtney L."/>
            <person name="Fronick C."/>
            <person name="Harrison M."/>
            <person name="Strong C."/>
            <person name="Farmer C."/>
            <person name="Delahaunty K."/>
            <person name="Markovic C."/>
            <person name="Hall O."/>
            <person name="Minx P."/>
            <person name="Tomlinson C."/>
            <person name="Mitreva M."/>
            <person name="Nelson J."/>
            <person name="Hou S."/>
            <person name="Wollam A."/>
            <person name="Pepin K.H."/>
            <person name="Johnson M."/>
            <person name="Bhonagiri V."/>
            <person name="Nash W.E."/>
            <person name="Warren W."/>
            <person name="Chinwalla A."/>
            <person name="Mardis E.R."/>
            <person name="Wilson R.K."/>
        </authorList>
    </citation>
    <scope>NUCLEOTIDE SEQUENCE [LARGE SCALE GENOMIC DNA]</scope>
    <source>
        <strain evidence="1">ATCC 29256</strain>
    </source>
</reference>
<evidence type="ECO:0000313" key="2">
    <source>
        <dbReference type="Proteomes" id="UP000005365"/>
    </source>
</evidence>
<proteinExistence type="predicted"/>